<comment type="caution">
    <text evidence="1">The sequence shown here is derived from an EMBL/GenBank/DDBJ whole genome shotgun (WGS) entry which is preliminary data.</text>
</comment>
<evidence type="ECO:0000313" key="1">
    <source>
        <dbReference type="EMBL" id="KRZ16809.1"/>
    </source>
</evidence>
<dbReference type="OrthoDB" id="6783391at2759"/>
<organism evidence="1 2">
    <name type="scientific">Trichinella zimbabwensis</name>
    <dbReference type="NCBI Taxonomy" id="268475"/>
    <lineage>
        <taxon>Eukaryota</taxon>
        <taxon>Metazoa</taxon>
        <taxon>Ecdysozoa</taxon>
        <taxon>Nematoda</taxon>
        <taxon>Enoplea</taxon>
        <taxon>Dorylaimia</taxon>
        <taxon>Trichinellida</taxon>
        <taxon>Trichinellidae</taxon>
        <taxon>Trichinella</taxon>
    </lineage>
</organism>
<protein>
    <submittedName>
        <fullName evidence="1">Retrovirus-related Pol polyprotein from type-1 retrotransposable element</fullName>
    </submittedName>
</protein>
<sequence>LCMTTTSPRSKKLFTNPAVKFSVMDNNTGRSVEIPSLRASDTFWYLGHWFDGEGRVFIDIGKAESMLSKVRKAPLKPEQKVGLIRSHLLHRLQFWFSTPDANSRKAWLIDSIIRGGVKEILHSTKARISNDFFSIPCRDGGLGLTSRVLKFRAFSMPKALGRMADSSDPVSKRIAVFFRGEDAPSMKTFEATQKTFRNRRKARYGMTYQGRRFPEFQESTGNAWLRSGRARGRAPLPLDVKIAEAVD</sequence>
<dbReference type="Proteomes" id="UP000055024">
    <property type="component" value="Unassembled WGS sequence"/>
</dbReference>
<feature type="non-terminal residue" evidence="1">
    <location>
        <position position="1"/>
    </location>
</feature>
<dbReference type="AlphaFoldDB" id="A0A0V1I1L6"/>
<gene>
    <name evidence="1" type="ORF">T11_11609</name>
</gene>
<name>A0A0V1I1L6_9BILA</name>
<proteinExistence type="predicted"/>
<evidence type="ECO:0000313" key="2">
    <source>
        <dbReference type="Proteomes" id="UP000055024"/>
    </source>
</evidence>
<dbReference type="EMBL" id="JYDP01000009">
    <property type="protein sequence ID" value="KRZ16809.1"/>
    <property type="molecule type" value="Genomic_DNA"/>
</dbReference>
<accession>A0A0V1I1L6</accession>
<reference evidence="1 2" key="1">
    <citation type="submission" date="2015-01" db="EMBL/GenBank/DDBJ databases">
        <title>Evolution of Trichinella species and genotypes.</title>
        <authorList>
            <person name="Korhonen P.K."/>
            <person name="Edoardo P."/>
            <person name="Giuseppe L.R."/>
            <person name="Gasser R.B."/>
        </authorList>
    </citation>
    <scope>NUCLEOTIDE SEQUENCE [LARGE SCALE GENOMIC DNA]</scope>
    <source>
        <strain evidence="1">ISS1029</strain>
    </source>
</reference>
<keyword evidence="2" id="KW-1185">Reference proteome</keyword>